<reference evidence="1 2" key="1">
    <citation type="submission" date="2024-01" db="EMBL/GenBank/DDBJ databases">
        <title>A draft genome for the cacao thread blight pathogen Marasmiellus scandens.</title>
        <authorList>
            <person name="Baruah I.K."/>
            <person name="Leung J."/>
            <person name="Bukari Y."/>
            <person name="Amoako-Attah I."/>
            <person name="Meinhardt L.W."/>
            <person name="Bailey B.A."/>
            <person name="Cohen S.P."/>
        </authorList>
    </citation>
    <scope>NUCLEOTIDE SEQUENCE [LARGE SCALE GENOMIC DNA]</scope>
    <source>
        <strain evidence="1 2">GH-19</strain>
    </source>
</reference>
<organism evidence="1 2">
    <name type="scientific">Marasmiellus scandens</name>
    <dbReference type="NCBI Taxonomy" id="2682957"/>
    <lineage>
        <taxon>Eukaryota</taxon>
        <taxon>Fungi</taxon>
        <taxon>Dikarya</taxon>
        <taxon>Basidiomycota</taxon>
        <taxon>Agaricomycotina</taxon>
        <taxon>Agaricomycetes</taxon>
        <taxon>Agaricomycetidae</taxon>
        <taxon>Agaricales</taxon>
        <taxon>Marasmiineae</taxon>
        <taxon>Omphalotaceae</taxon>
        <taxon>Marasmiellus</taxon>
    </lineage>
</organism>
<protein>
    <recommendedName>
        <fullName evidence="3">F-box domain-containing protein</fullName>
    </recommendedName>
</protein>
<dbReference type="Proteomes" id="UP001498398">
    <property type="component" value="Unassembled WGS sequence"/>
</dbReference>
<comment type="caution">
    <text evidence="1">The sequence shown here is derived from an EMBL/GenBank/DDBJ whole genome shotgun (WGS) entry which is preliminary data.</text>
</comment>
<evidence type="ECO:0008006" key="3">
    <source>
        <dbReference type="Google" id="ProtNLM"/>
    </source>
</evidence>
<gene>
    <name evidence="1" type="ORF">VKT23_003436</name>
</gene>
<keyword evidence="2" id="KW-1185">Reference proteome</keyword>
<accession>A0ABR1JZZ4</accession>
<name>A0ABR1JZZ4_9AGAR</name>
<evidence type="ECO:0000313" key="2">
    <source>
        <dbReference type="Proteomes" id="UP001498398"/>
    </source>
</evidence>
<evidence type="ECO:0000313" key="1">
    <source>
        <dbReference type="EMBL" id="KAK7468941.1"/>
    </source>
</evidence>
<proteinExistence type="predicted"/>
<sequence length="243" mass="27390">MRDLQPDGPSDRLPLDDDVLDRILMLCPSFSTLQSALLSSKSFYRVYKAHPRSIIRAVADNVTGSGLASEALKIAHYQIHGHSVCSSPINSASHPGEEIFPPFPTYGDEREPEMDNNAITPEVARRLTANGKVVKRLEDLFSLRYAPLKSSDKPNSWLIFYQDTKISIPGQAGLQRKNLAAFVEQCIVSCFIARSFIEIGIRDGCLKIPKNSRRFNIPDGNYLHDSLQMSSYRYIAYLYFWLS</sequence>
<dbReference type="EMBL" id="JBANRG010000003">
    <property type="protein sequence ID" value="KAK7468941.1"/>
    <property type="molecule type" value="Genomic_DNA"/>
</dbReference>